<reference evidence="2 3" key="1">
    <citation type="submission" date="2018-11" db="EMBL/GenBank/DDBJ databases">
        <title>Complete Genome Sequence of Vbrio mediterranei 117-T6: a Potential Pathogen Bacteria Isolated from the Conchocelis of Pyropia.</title>
        <authorList>
            <person name="Liu Q."/>
        </authorList>
    </citation>
    <scope>NUCLEOTIDE SEQUENCE [LARGE SCALE GENOMIC DNA]</scope>
    <source>
        <strain evidence="2 3">117-T6</strain>
    </source>
</reference>
<sequence>MRIDLDYMKALLVPFLESENAHITAQDWESAGITIKEQGKMNEKFLFHLTLLVENGLISNDALESYDLESVGVISYLSGEKAMAIRPLRLTQNGHDFATILENSEALQRLKSDFKNMTFDVIFDTGKTLMSAFAKKKLNDLGLI</sequence>
<evidence type="ECO:0000313" key="3">
    <source>
        <dbReference type="Proteomes" id="UP000279760"/>
    </source>
</evidence>
<dbReference type="EMBL" id="CP033577">
    <property type="protein sequence ID" value="AYV19835.1"/>
    <property type="molecule type" value="Genomic_DNA"/>
</dbReference>
<dbReference type="Proteomes" id="UP000279760">
    <property type="component" value="Chromosome 1"/>
</dbReference>
<dbReference type="AlphaFoldDB" id="A0A3G4V501"/>
<accession>A0A3G4V501</accession>
<gene>
    <name evidence="1" type="ORF">ECB94_00360</name>
    <name evidence="2" type="ORF">ECB94_00400</name>
</gene>
<protein>
    <submittedName>
        <fullName evidence="2">DUF2513 domain-containing protein</fullName>
    </submittedName>
</protein>
<organism evidence="2 3">
    <name type="scientific">Vibrio mediterranei</name>
    <dbReference type="NCBI Taxonomy" id="689"/>
    <lineage>
        <taxon>Bacteria</taxon>
        <taxon>Pseudomonadati</taxon>
        <taxon>Pseudomonadota</taxon>
        <taxon>Gammaproteobacteria</taxon>
        <taxon>Vibrionales</taxon>
        <taxon>Vibrionaceae</taxon>
        <taxon>Vibrio</taxon>
    </lineage>
</organism>
<proteinExistence type="predicted"/>
<dbReference type="RefSeq" id="WP_124939714.1">
    <property type="nucleotide sequence ID" value="NZ_CP033577.1"/>
</dbReference>
<evidence type="ECO:0000313" key="1">
    <source>
        <dbReference type="EMBL" id="AYV19835.1"/>
    </source>
</evidence>
<name>A0A3G4V501_9VIBR</name>
<evidence type="ECO:0000313" key="2">
    <source>
        <dbReference type="EMBL" id="AYV19843.1"/>
    </source>
</evidence>
<dbReference type="EMBL" id="CP033577">
    <property type="protein sequence ID" value="AYV19843.1"/>
    <property type="molecule type" value="Genomic_DNA"/>
</dbReference>